<accession>D8Q3K7</accession>
<dbReference type="InParanoid" id="D8Q3K7"/>
<protein>
    <submittedName>
        <fullName evidence="1">Expressed protein</fullName>
    </submittedName>
</protein>
<organism evidence="2">
    <name type="scientific">Schizophyllum commune (strain H4-8 / FGSC 9210)</name>
    <name type="common">Split gill fungus</name>
    <dbReference type="NCBI Taxonomy" id="578458"/>
    <lineage>
        <taxon>Eukaryota</taxon>
        <taxon>Fungi</taxon>
        <taxon>Dikarya</taxon>
        <taxon>Basidiomycota</taxon>
        <taxon>Agaricomycotina</taxon>
        <taxon>Agaricomycetes</taxon>
        <taxon>Agaricomycetidae</taxon>
        <taxon>Agaricales</taxon>
        <taxon>Schizophyllaceae</taxon>
        <taxon>Schizophyllum</taxon>
    </lineage>
</organism>
<dbReference type="VEuPathDB" id="FungiDB:SCHCODRAFT_01121114"/>
<dbReference type="GeneID" id="9590552"/>
<dbReference type="HOGENOM" id="CLU_3033650_0_0_1"/>
<reference evidence="1 2" key="1">
    <citation type="journal article" date="2010" name="Nat. Biotechnol.">
        <title>Genome sequence of the model mushroom Schizophyllum commune.</title>
        <authorList>
            <person name="Ohm R.A."/>
            <person name="de Jong J.F."/>
            <person name="Lugones L.G."/>
            <person name="Aerts A."/>
            <person name="Kothe E."/>
            <person name="Stajich J.E."/>
            <person name="de Vries R.P."/>
            <person name="Record E."/>
            <person name="Levasseur A."/>
            <person name="Baker S.E."/>
            <person name="Bartholomew K.A."/>
            <person name="Coutinho P.M."/>
            <person name="Erdmann S."/>
            <person name="Fowler T.J."/>
            <person name="Gathman A.C."/>
            <person name="Lombard V."/>
            <person name="Henrissat B."/>
            <person name="Knabe N."/>
            <person name="Kuees U."/>
            <person name="Lilly W.W."/>
            <person name="Lindquist E."/>
            <person name="Lucas S."/>
            <person name="Magnuson J.K."/>
            <person name="Piumi F."/>
            <person name="Raudaskoski M."/>
            <person name="Salamov A."/>
            <person name="Schmutz J."/>
            <person name="Schwarze F.W.M.R."/>
            <person name="vanKuyk P.A."/>
            <person name="Horton J.S."/>
            <person name="Grigoriev I.V."/>
            <person name="Woesten H.A.B."/>
        </authorList>
    </citation>
    <scope>NUCLEOTIDE SEQUENCE [LARGE SCALE GENOMIC DNA]</scope>
    <source>
        <strain evidence="2">H4-8 / FGSC 9210</strain>
    </source>
</reference>
<dbReference type="KEGG" id="scm:SCHCO_01121114"/>
<sequence>MACLPLAKLPFRAFGRLGKYAGQSVGPWRVVQTSPRVPSHEKYRRLHVAHAAPSA</sequence>
<evidence type="ECO:0000313" key="2">
    <source>
        <dbReference type="Proteomes" id="UP000007431"/>
    </source>
</evidence>
<dbReference type="Proteomes" id="UP000007431">
    <property type="component" value="Unassembled WGS sequence"/>
</dbReference>
<keyword evidence="2" id="KW-1185">Reference proteome</keyword>
<dbReference type="EMBL" id="GL377305">
    <property type="protein sequence ID" value="EFI98327.1"/>
    <property type="molecule type" value="Genomic_DNA"/>
</dbReference>
<proteinExistence type="predicted"/>
<gene>
    <name evidence="1" type="ORF">SCHCODRAFT_10964</name>
</gene>
<name>D8Q3K7_SCHCM</name>
<dbReference type="AlphaFoldDB" id="D8Q3K7"/>
<evidence type="ECO:0000313" key="1">
    <source>
        <dbReference type="EMBL" id="EFI98327.1"/>
    </source>
</evidence>